<evidence type="ECO:0000313" key="10">
    <source>
        <dbReference type="Proteomes" id="UP000037854"/>
    </source>
</evidence>
<feature type="transmembrane region" description="Helical" evidence="8">
    <location>
        <begin position="119"/>
        <end position="138"/>
    </location>
</feature>
<keyword evidence="6 8" id="KW-1133">Transmembrane helix</keyword>
<gene>
    <name evidence="9" type="ORF">AFL42_09955</name>
</gene>
<dbReference type="InterPro" id="IPR004761">
    <property type="entry name" value="Spore_GerAB"/>
</dbReference>
<dbReference type="Pfam" id="PF03845">
    <property type="entry name" value="Spore_permease"/>
    <property type="match status" value="1"/>
</dbReference>
<evidence type="ECO:0000313" key="9">
    <source>
        <dbReference type="EMBL" id="KPH74538.1"/>
    </source>
</evidence>
<name>A0ABR5MIR3_9BACI</name>
<comment type="subcellular location">
    <subcellularLocation>
        <location evidence="1">Membrane</location>
        <topology evidence="1">Multi-pass membrane protein</topology>
    </subcellularLocation>
</comment>
<keyword evidence="10" id="KW-1185">Reference proteome</keyword>
<feature type="transmembrane region" description="Helical" evidence="8">
    <location>
        <begin position="145"/>
        <end position="163"/>
    </location>
</feature>
<feature type="transmembrane region" description="Helical" evidence="8">
    <location>
        <begin position="40"/>
        <end position="61"/>
    </location>
</feature>
<comment type="caution">
    <text evidence="9">The sequence shown here is derived from an EMBL/GenBank/DDBJ whole genome shotgun (WGS) entry which is preliminary data.</text>
</comment>
<dbReference type="NCBIfam" id="TIGR00912">
    <property type="entry name" value="2A0309"/>
    <property type="match status" value="1"/>
</dbReference>
<dbReference type="PANTHER" id="PTHR34975">
    <property type="entry name" value="SPORE GERMINATION PROTEIN A2"/>
    <property type="match status" value="1"/>
</dbReference>
<feature type="transmembrane region" description="Helical" evidence="8">
    <location>
        <begin position="334"/>
        <end position="355"/>
    </location>
</feature>
<feature type="transmembrane region" description="Helical" evidence="8">
    <location>
        <begin position="217"/>
        <end position="240"/>
    </location>
</feature>
<evidence type="ECO:0000256" key="3">
    <source>
        <dbReference type="ARBA" id="ARBA00022448"/>
    </source>
</evidence>
<sequence>MLEKGRISARQFMLLVFMYSLGTSIIVNPSLTAYYASMDAWITCIISSIIGVGIVFLLIRVSSMDEKKNLFELMEFALGKFIGKVVILLFLFFMLFLTATNLRQIGDFMTTQIMVDTPIQFIMLLFALTSLYGIKLGLEVIGRSCEIFFPYAIVSLILLIVLVSPEADFTKIKPILEDRASAAFATVIPTLGIPYFELIVFLAIIPYVNAFKKAKKGFYIGTIVASFMILLITLMCLAVLGAEFTGRQVYPTYILGKKISIANFLERIEILVAIAWFFTIFFKITVNFYVLSLGFSHFFKLKNVSTLSTPLSFILIILGLISYPNIIYYQEMIAYYWVFFAATMGLCLPLVILIVGKIRQKKKE</sequence>
<accession>A0ABR5MIR3</accession>
<keyword evidence="7 8" id="KW-0472">Membrane</keyword>
<evidence type="ECO:0000256" key="5">
    <source>
        <dbReference type="ARBA" id="ARBA00022692"/>
    </source>
</evidence>
<evidence type="ECO:0000256" key="7">
    <source>
        <dbReference type="ARBA" id="ARBA00023136"/>
    </source>
</evidence>
<keyword evidence="3" id="KW-0813">Transport</keyword>
<evidence type="ECO:0000256" key="8">
    <source>
        <dbReference type="SAM" id="Phobius"/>
    </source>
</evidence>
<feature type="transmembrane region" description="Helical" evidence="8">
    <location>
        <begin position="12"/>
        <end position="34"/>
    </location>
</feature>
<dbReference type="RefSeq" id="WP_047186254.1">
    <property type="nucleotide sequence ID" value="NZ_JAHHXM010000011.1"/>
</dbReference>
<dbReference type="Proteomes" id="UP000037854">
    <property type="component" value="Unassembled WGS sequence"/>
</dbReference>
<feature type="transmembrane region" description="Helical" evidence="8">
    <location>
        <begin position="81"/>
        <end position="99"/>
    </location>
</feature>
<feature type="transmembrane region" description="Helical" evidence="8">
    <location>
        <begin position="183"/>
        <end position="205"/>
    </location>
</feature>
<keyword evidence="5 8" id="KW-0812">Transmembrane</keyword>
<feature type="transmembrane region" description="Helical" evidence="8">
    <location>
        <begin position="307"/>
        <end position="328"/>
    </location>
</feature>
<dbReference type="EMBL" id="LGTK01000030">
    <property type="protein sequence ID" value="KPH74538.1"/>
    <property type="molecule type" value="Genomic_DNA"/>
</dbReference>
<proteinExistence type="inferred from homology"/>
<feature type="transmembrane region" description="Helical" evidence="8">
    <location>
        <begin position="270"/>
        <end position="295"/>
    </location>
</feature>
<organism evidence="9 10">
    <name type="scientific">Oceanobacillus caeni</name>
    <dbReference type="NCBI Taxonomy" id="405946"/>
    <lineage>
        <taxon>Bacteria</taxon>
        <taxon>Bacillati</taxon>
        <taxon>Bacillota</taxon>
        <taxon>Bacilli</taxon>
        <taxon>Bacillales</taxon>
        <taxon>Bacillaceae</taxon>
        <taxon>Oceanobacillus</taxon>
    </lineage>
</organism>
<evidence type="ECO:0000256" key="2">
    <source>
        <dbReference type="ARBA" id="ARBA00007998"/>
    </source>
</evidence>
<evidence type="ECO:0000256" key="4">
    <source>
        <dbReference type="ARBA" id="ARBA00022544"/>
    </source>
</evidence>
<dbReference type="PANTHER" id="PTHR34975:SF2">
    <property type="entry name" value="SPORE GERMINATION PROTEIN A2"/>
    <property type="match status" value="1"/>
</dbReference>
<comment type="similarity">
    <text evidence="2">Belongs to the amino acid-polyamine-organocation (APC) superfamily. Spore germination protein (SGP) (TC 2.A.3.9) family.</text>
</comment>
<keyword evidence="4" id="KW-0309">Germination</keyword>
<evidence type="ECO:0000256" key="1">
    <source>
        <dbReference type="ARBA" id="ARBA00004141"/>
    </source>
</evidence>
<reference evidence="9 10" key="1">
    <citation type="submission" date="2015-07" db="EMBL/GenBank/DDBJ databases">
        <title>High-quality draft genome sequence of Oceanobacillus caeni HM6, a bacillus isolated from a human feces.</title>
        <authorList>
            <person name="Kumar J."/>
            <person name="Verma M.K."/>
            <person name="Pandey R."/>
            <person name="Bhambi M."/>
            <person name="Chauhan N."/>
        </authorList>
    </citation>
    <scope>NUCLEOTIDE SEQUENCE [LARGE SCALE GENOMIC DNA]</scope>
    <source>
        <strain evidence="9 10">HM6</strain>
    </source>
</reference>
<protein>
    <submittedName>
        <fullName evidence="9">Uncharacterized protein</fullName>
    </submittedName>
</protein>
<evidence type="ECO:0000256" key="6">
    <source>
        <dbReference type="ARBA" id="ARBA00022989"/>
    </source>
</evidence>